<dbReference type="GO" id="GO:0030286">
    <property type="term" value="C:dynein complex"/>
    <property type="evidence" value="ECO:0007669"/>
    <property type="project" value="UniProtKB-KW"/>
</dbReference>
<dbReference type="SMART" id="SM00320">
    <property type="entry name" value="WD40"/>
    <property type="match status" value="2"/>
</dbReference>
<dbReference type="AlphaFoldDB" id="A0A9L0T1W5"/>
<feature type="region of interest" description="Disordered" evidence="11">
    <location>
        <begin position="138"/>
        <end position="157"/>
    </location>
</feature>
<feature type="region of interest" description="Disordered" evidence="11">
    <location>
        <begin position="168"/>
        <end position="213"/>
    </location>
</feature>
<evidence type="ECO:0000256" key="3">
    <source>
        <dbReference type="ARBA" id="ARBA00022490"/>
    </source>
</evidence>
<evidence type="ECO:0000256" key="6">
    <source>
        <dbReference type="ARBA" id="ARBA00022737"/>
    </source>
</evidence>
<dbReference type="Proteomes" id="UP000002281">
    <property type="component" value="Chromosome 23"/>
</dbReference>
<dbReference type="Gene3D" id="2.130.10.10">
    <property type="entry name" value="YVTN repeat-like/Quinoprotein amine dehydrogenase"/>
    <property type="match status" value="1"/>
</dbReference>
<gene>
    <name evidence="12" type="primary">DNAI1</name>
</gene>
<dbReference type="PANTHER" id="PTHR12442:SF11">
    <property type="entry name" value="DYNEIN AXONEMAL INTERMEDIATE CHAIN 1"/>
    <property type="match status" value="1"/>
</dbReference>
<evidence type="ECO:0000256" key="10">
    <source>
        <dbReference type="ARBA" id="ARBA00023273"/>
    </source>
</evidence>
<proteinExistence type="inferred from homology"/>
<keyword evidence="3" id="KW-0963">Cytoplasm</keyword>
<feature type="region of interest" description="Disordered" evidence="11">
    <location>
        <begin position="1"/>
        <end position="48"/>
    </location>
</feature>
<dbReference type="Ensembl" id="ENSECAT00000099401.1">
    <property type="protein sequence ID" value="ENSECAP00000080246.1"/>
    <property type="gene ID" value="ENSECAG00000016961.4"/>
</dbReference>
<evidence type="ECO:0000256" key="4">
    <source>
        <dbReference type="ARBA" id="ARBA00022574"/>
    </source>
</evidence>
<evidence type="ECO:0000256" key="8">
    <source>
        <dbReference type="ARBA" id="ARBA00023175"/>
    </source>
</evidence>
<dbReference type="PANTHER" id="PTHR12442">
    <property type="entry name" value="DYNEIN INTERMEDIATE CHAIN"/>
    <property type="match status" value="1"/>
</dbReference>
<dbReference type="GeneTree" id="ENSGT00940000156436"/>
<name>A0A9L0T1W5_HORSE</name>
<dbReference type="InterPro" id="IPR036322">
    <property type="entry name" value="WD40_repeat_dom_sf"/>
</dbReference>
<dbReference type="SUPFAM" id="SSF50978">
    <property type="entry name" value="WD40 repeat-like"/>
    <property type="match status" value="1"/>
</dbReference>
<dbReference type="InterPro" id="IPR015943">
    <property type="entry name" value="WD40/YVTN_repeat-like_dom_sf"/>
</dbReference>
<dbReference type="InterPro" id="IPR050687">
    <property type="entry name" value="Dynein_IC"/>
</dbReference>
<comment type="similarity">
    <text evidence="2">Belongs to the dynein intermediate chain family.</text>
</comment>
<evidence type="ECO:0000256" key="5">
    <source>
        <dbReference type="ARBA" id="ARBA00022701"/>
    </source>
</evidence>
<accession>A0A9L0T1W5</accession>
<keyword evidence="8" id="KW-0505">Motor protein</keyword>
<keyword evidence="6" id="KW-0677">Repeat</keyword>
<feature type="compositionally biased region" description="Polar residues" evidence="11">
    <location>
        <begin position="182"/>
        <end position="196"/>
    </location>
</feature>
<dbReference type="InterPro" id="IPR001680">
    <property type="entry name" value="WD40_rpt"/>
</dbReference>
<keyword evidence="7" id="KW-0243">Dynein</keyword>
<organism evidence="12 13">
    <name type="scientific">Equus caballus</name>
    <name type="common">Horse</name>
    <dbReference type="NCBI Taxonomy" id="9796"/>
    <lineage>
        <taxon>Eukaryota</taxon>
        <taxon>Metazoa</taxon>
        <taxon>Chordata</taxon>
        <taxon>Craniata</taxon>
        <taxon>Vertebrata</taxon>
        <taxon>Euteleostomi</taxon>
        <taxon>Mammalia</taxon>
        <taxon>Eutheria</taxon>
        <taxon>Laurasiatheria</taxon>
        <taxon>Perissodactyla</taxon>
        <taxon>Equidae</taxon>
        <taxon>Equus</taxon>
    </lineage>
</organism>
<keyword evidence="5" id="KW-0493">Microtubule</keyword>
<evidence type="ECO:0000256" key="11">
    <source>
        <dbReference type="SAM" id="MobiDB-lite"/>
    </source>
</evidence>
<dbReference type="FunFam" id="2.130.10.10:FF:000349">
    <property type="entry name" value="Dynein axonemal intermediate chain 1"/>
    <property type="match status" value="1"/>
</dbReference>
<dbReference type="GO" id="GO:0005930">
    <property type="term" value="C:axoneme"/>
    <property type="evidence" value="ECO:0007669"/>
    <property type="project" value="UniProtKB-SubCell"/>
</dbReference>
<keyword evidence="10" id="KW-0966">Cell projection</keyword>
<evidence type="ECO:0000313" key="12">
    <source>
        <dbReference type="Ensembl" id="ENSECAP00000080246.1"/>
    </source>
</evidence>
<reference evidence="12 13" key="1">
    <citation type="journal article" date="2009" name="Science">
        <title>Genome sequence, comparative analysis, and population genetics of the domestic horse.</title>
        <authorList>
            <consortium name="Broad Institute Genome Sequencing Platform"/>
            <consortium name="Broad Institute Whole Genome Assembly Team"/>
            <person name="Wade C.M."/>
            <person name="Giulotto E."/>
            <person name="Sigurdsson S."/>
            <person name="Zoli M."/>
            <person name="Gnerre S."/>
            <person name="Imsland F."/>
            <person name="Lear T.L."/>
            <person name="Adelson D.L."/>
            <person name="Bailey E."/>
            <person name="Bellone R.R."/>
            <person name="Bloecker H."/>
            <person name="Distl O."/>
            <person name="Edgar R.C."/>
            <person name="Garber M."/>
            <person name="Leeb T."/>
            <person name="Mauceli E."/>
            <person name="MacLeod J.N."/>
            <person name="Penedo M.C.T."/>
            <person name="Raison J.M."/>
            <person name="Sharpe T."/>
            <person name="Vogel J."/>
            <person name="Andersson L."/>
            <person name="Antczak D.F."/>
            <person name="Biagi T."/>
            <person name="Binns M.M."/>
            <person name="Chowdhary B.P."/>
            <person name="Coleman S.J."/>
            <person name="Della Valle G."/>
            <person name="Fryc S."/>
            <person name="Guerin G."/>
            <person name="Hasegawa T."/>
            <person name="Hill E.W."/>
            <person name="Jurka J."/>
            <person name="Kiialainen A."/>
            <person name="Lindgren G."/>
            <person name="Liu J."/>
            <person name="Magnani E."/>
            <person name="Mickelson J.R."/>
            <person name="Murray J."/>
            <person name="Nergadze S.G."/>
            <person name="Onofrio R."/>
            <person name="Pedroni S."/>
            <person name="Piras M.F."/>
            <person name="Raudsepp T."/>
            <person name="Rocchi M."/>
            <person name="Roeed K.H."/>
            <person name="Ryder O.A."/>
            <person name="Searle S."/>
            <person name="Skow L."/>
            <person name="Swinburne J.E."/>
            <person name="Syvaenen A.C."/>
            <person name="Tozaki T."/>
            <person name="Valberg S.J."/>
            <person name="Vaudin M."/>
            <person name="White J.R."/>
            <person name="Zody M.C."/>
            <person name="Lander E.S."/>
            <person name="Lindblad-Toh K."/>
        </authorList>
    </citation>
    <scope>NUCLEOTIDE SEQUENCE [LARGE SCALE GENOMIC DNA]</scope>
    <source>
        <strain evidence="12 13">Thoroughbred</strain>
    </source>
</reference>
<reference evidence="12" key="3">
    <citation type="submission" date="2025-09" db="UniProtKB">
        <authorList>
            <consortium name="Ensembl"/>
        </authorList>
    </citation>
    <scope>IDENTIFICATION</scope>
    <source>
        <strain evidence="12">Thoroughbred</strain>
    </source>
</reference>
<keyword evidence="13" id="KW-1185">Reference proteome</keyword>
<evidence type="ECO:0000256" key="7">
    <source>
        <dbReference type="ARBA" id="ARBA00023017"/>
    </source>
</evidence>
<evidence type="ECO:0000256" key="1">
    <source>
        <dbReference type="ARBA" id="ARBA00004430"/>
    </source>
</evidence>
<protein>
    <submittedName>
        <fullName evidence="12">Dynein axonemal intermediate chain 1</fullName>
    </submittedName>
</protein>
<evidence type="ECO:0000256" key="2">
    <source>
        <dbReference type="ARBA" id="ARBA00011059"/>
    </source>
</evidence>
<dbReference type="GO" id="GO:0005874">
    <property type="term" value="C:microtubule"/>
    <property type="evidence" value="ECO:0007669"/>
    <property type="project" value="UniProtKB-KW"/>
</dbReference>
<evidence type="ECO:0000313" key="13">
    <source>
        <dbReference type="Proteomes" id="UP000002281"/>
    </source>
</evidence>
<keyword evidence="4" id="KW-0853">WD repeat</keyword>
<evidence type="ECO:0000256" key="9">
    <source>
        <dbReference type="ARBA" id="ARBA00023212"/>
    </source>
</evidence>
<sequence>MPPKQPLRRQSVSVGRGTRKRDEDSGTEVAEGADEWAQSKATVRPPDQLELTDAELKEEFTRILTANNPHAPQNIVRYSFKEGTYKLIGFVDQLAVHFSQVGNLIPKDSDEGRRQRYRNNLVTGSEESAKLVISEAEVVEEEDEPKEAEAGSQTDLPAAEAAEKVAEELMTPKQPKERKLTNKFNFSERASQTFNNPLRDRECQMEPPPRTNFSATANQWEIYDAYVEELEKQEKTKEKEKAKTPVAKKMGKMAMRKMTSMESQSDDITKVTQAAKIVERMVNQNTYDDVAQDFKYYEDAADEYRDQEGTLLPLWKFQNDKAKRLAVTALCWNPKYNDLFAVGHGSYDFMKQSRGMLLLYSMKNPSFPEYIFSSESGIMCLDMHVDHPYLVVVGHYDGNVAIYNLKKPHSQPSFRSSAKSGKHTDPVWQVKWQKDDMDNNLNFFSVSSDGRIVSWTLVKSELVHTDVIKLKVEGSTTESLEGLQLYTVGRSPPPTHIEACPGHSGPVRVSDGGPPLTEHSYLHLCRAGQGVMGEPVCPAQPLAFRRPSVFMQTLFLFMQIKCCYADPTLFMQIRPLFTQTLSLFTQFLPCLCRLCPCLPRPHSCLQKAWLFAESRLPGTAAGQRASLYWPGWPRPSQGPGSGCPGAAG</sequence>
<comment type="subcellular location">
    <subcellularLocation>
        <location evidence="1">Cytoplasm</location>
        <location evidence="1">Cytoskeleton</location>
        <location evidence="1">Cilium axoneme</location>
    </subcellularLocation>
</comment>
<keyword evidence="9" id="KW-0206">Cytoskeleton</keyword>
<reference evidence="12" key="2">
    <citation type="submission" date="2025-08" db="UniProtKB">
        <authorList>
            <consortium name="Ensembl"/>
        </authorList>
    </citation>
    <scope>IDENTIFICATION</scope>
    <source>
        <strain evidence="12">Thoroughbred</strain>
    </source>
</reference>